<dbReference type="EMBL" id="PQXL01000686">
    <property type="protein sequence ID" value="THV44245.1"/>
    <property type="molecule type" value="Genomic_DNA"/>
</dbReference>
<organism evidence="2 3">
    <name type="scientific">Botrytis galanthina</name>
    <dbReference type="NCBI Taxonomy" id="278940"/>
    <lineage>
        <taxon>Eukaryota</taxon>
        <taxon>Fungi</taxon>
        <taxon>Dikarya</taxon>
        <taxon>Ascomycota</taxon>
        <taxon>Pezizomycotina</taxon>
        <taxon>Leotiomycetes</taxon>
        <taxon>Helotiales</taxon>
        <taxon>Sclerotiniaceae</taxon>
        <taxon>Botrytis</taxon>
    </lineage>
</organism>
<keyword evidence="3" id="KW-1185">Reference proteome</keyword>
<gene>
    <name evidence="2" type="ORF">BGAL_0690g00020</name>
</gene>
<evidence type="ECO:0000313" key="3">
    <source>
        <dbReference type="Proteomes" id="UP000308671"/>
    </source>
</evidence>
<comment type="caution">
    <text evidence="2">The sequence shown here is derived from an EMBL/GenBank/DDBJ whole genome shotgun (WGS) entry which is preliminary data.</text>
</comment>
<accession>A0A4S8QMD6</accession>
<feature type="region of interest" description="Disordered" evidence="1">
    <location>
        <begin position="1"/>
        <end position="29"/>
    </location>
</feature>
<evidence type="ECO:0000313" key="2">
    <source>
        <dbReference type="EMBL" id="THV44245.1"/>
    </source>
</evidence>
<proteinExistence type="predicted"/>
<reference evidence="2 3" key="1">
    <citation type="submission" date="2017-12" db="EMBL/GenBank/DDBJ databases">
        <title>Comparative genomics of Botrytis spp.</title>
        <authorList>
            <person name="Valero-Jimenez C.A."/>
            <person name="Tapia P."/>
            <person name="Veloso J."/>
            <person name="Silva-Moreno E."/>
            <person name="Staats M."/>
            <person name="Valdes J.H."/>
            <person name="Van Kan J.A.L."/>
        </authorList>
    </citation>
    <scope>NUCLEOTIDE SEQUENCE [LARGE SCALE GENOMIC DNA]</scope>
    <source>
        <strain evidence="2 3">MUCL435</strain>
    </source>
</reference>
<protein>
    <submittedName>
        <fullName evidence="2">Uncharacterized protein</fullName>
    </submittedName>
</protein>
<dbReference type="AlphaFoldDB" id="A0A4S8QMD6"/>
<evidence type="ECO:0000256" key="1">
    <source>
        <dbReference type="SAM" id="MobiDB-lite"/>
    </source>
</evidence>
<feature type="compositionally biased region" description="Basic and acidic residues" evidence="1">
    <location>
        <begin position="1"/>
        <end position="17"/>
    </location>
</feature>
<sequence length="111" mass="12723">MDKISSKANIPHDDSFKPVRKKYERTKERSKVTQACDQCRIRAEEKLGAPAIFHAPTAFTIKRIVLITTIMLVVGKLKSTQIRTTDLILDTKSSLLDLTWPILNLQWKEKT</sequence>
<dbReference type="Proteomes" id="UP000308671">
    <property type="component" value="Unassembled WGS sequence"/>
</dbReference>
<name>A0A4S8QMD6_9HELO</name>